<feature type="domain" description="DUF1707" evidence="1">
    <location>
        <begin position="23"/>
        <end position="74"/>
    </location>
</feature>
<sequence>MGLDADAWSAFPHDPRDPAHARLRASDADRFTATHLLGEAYAEGRLDLEEHDERTEHARGARVLGDLVPLLEDLVPRLTAPQGRGLVRATPAELRTRAEQEWASDRRQAVLGFLAPSLICWAVYATLAWGESPGEWQLPWPLIVTVVTFLNVVRVHVAREDIVASELAALEKKRAKEAKALAKESAARERLDPQALQAASELARRKAREAARTVEQDVVRRFNERFRPPGPS</sequence>
<evidence type="ECO:0000259" key="1">
    <source>
        <dbReference type="Pfam" id="PF08044"/>
    </source>
</evidence>
<reference evidence="2" key="1">
    <citation type="submission" date="2020-05" db="EMBL/GenBank/DDBJ databases">
        <authorList>
            <person name="Chiriac C."/>
            <person name="Salcher M."/>
            <person name="Ghai R."/>
            <person name="Kavagutti S V."/>
        </authorList>
    </citation>
    <scope>NUCLEOTIDE SEQUENCE</scope>
</reference>
<dbReference type="AlphaFoldDB" id="A0A6J6RQ61"/>
<dbReference type="EMBL" id="CAEZYQ010000001">
    <property type="protein sequence ID" value="CAB4724566.1"/>
    <property type="molecule type" value="Genomic_DNA"/>
</dbReference>
<dbReference type="Pfam" id="PF08044">
    <property type="entry name" value="DUF1707"/>
    <property type="match status" value="1"/>
</dbReference>
<proteinExistence type="predicted"/>
<name>A0A6J6RQ61_9ZZZZ</name>
<organism evidence="2">
    <name type="scientific">freshwater metagenome</name>
    <dbReference type="NCBI Taxonomy" id="449393"/>
    <lineage>
        <taxon>unclassified sequences</taxon>
        <taxon>metagenomes</taxon>
        <taxon>ecological metagenomes</taxon>
    </lineage>
</organism>
<protein>
    <submittedName>
        <fullName evidence="2">Unannotated protein</fullName>
    </submittedName>
</protein>
<evidence type="ECO:0000313" key="2">
    <source>
        <dbReference type="EMBL" id="CAB4724566.1"/>
    </source>
</evidence>
<accession>A0A6J6RQ61</accession>
<dbReference type="InterPro" id="IPR012551">
    <property type="entry name" value="DUF1707_SHOCT-like"/>
</dbReference>
<gene>
    <name evidence="2" type="ORF">UFOPK2761_00049</name>
</gene>